<dbReference type="GO" id="GO:0004615">
    <property type="term" value="F:phosphomannomutase activity"/>
    <property type="evidence" value="ECO:0007669"/>
    <property type="project" value="TreeGrafter"/>
</dbReference>
<organism evidence="16 17">
    <name type="scientific">Dermabacter vaginalis</name>
    <dbReference type="NCBI Taxonomy" id="1630135"/>
    <lineage>
        <taxon>Bacteria</taxon>
        <taxon>Bacillati</taxon>
        <taxon>Actinomycetota</taxon>
        <taxon>Actinomycetes</taxon>
        <taxon>Micrococcales</taxon>
        <taxon>Dermabacteraceae</taxon>
        <taxon>Dermabacter</taxon>
    </lineage>
</organism>
<dbReference type="GO" id="GO:0006048">
    <property type="term" value="P:UDP-N-acetylglucosamine biosynthetic process"/>
    <property type="evidence" value="ECO:0007669"/>
    <property type="project" value="TreeGrafter"/>
</dbReference>
<comment type="PTM">
    <text evidence="9">Activated by phosphorylation.</text>
</comment>
<dbReference type="PRINTS" id="PR00509">
    <property type="entry name" value="PGMPMM"/>
</dbReference>
<accession>A0A1B0ZGS3</accession>
<comment type="function">
    <text evidence="9 11">Catalyzes the conversion of glucosamine-6-phosphate to glucosamine-1-phosphate.</text>
</comment>
<dbReference type="FunFam" id="3.40.120.10:FF:000001">
    <property type="entry name" value="Phosphoglucosamine mutase"/>
    <property type="match status" value="1"/>
</dbReference>
<dbReference type="InterPro" id="IPR005843">
    <property type="entry name" value="A-D-PHexomutase_C"/>
</dbReference>
<sequence>MARLFGTDGVRGVANKDITAELAVELAVAAAHVLGQFGAFEARNSGERQAKPRAVVAHDPRPSGDFISAAICAGLASAGVDVLDAGVLPTPGLAYLVKDSGADLGVMISASHNPHPDNGIKFFARGGTKLPDEVEDAIEARLHEEWARPLGAEVGSIAPYENAVDAYVAHLLSTLEVSLEGLSVVVDCANGASFETGPKVLERAGASIHVLGDCTDGRHINEGCGSTHLEQLQAAVVEHGADIGVAFDGDADRCLAVDAEGAVIDGDQIMAILALALKEKGKLADDTLVVTVMSNLGLKLAMREHGIQLGQTSVGDRYVLEEMTLGGYSIGGEQSGHVILLEHASTGDGELTALHLLQRMKETGKSARELASVMTRMPQALINVSGVDKNRAQIDAVVTKAVEEAEAELGDTGRVLLRPSGTEPVVRVMVEAAEDEHARSVAERLAGVVRERLTLEG</sequence>
<evidence type="ECO:0000256" key="3">
    <source>
        <dbReference type="ARBA" id="ARBA00022723"/>
    </source>
</evidence>
<dbReference type="EC" id="5.4.2.10" evidence="7 9"/>
<evidence type="ECO:0000313" key="17">
    <source>
        <dbReference type="Proteomes" id="UP000092596"/>
    </source>
</evidence>
<dbReference type="Gene3D" id="3.30.310.50">
    <property type="entry name" value="Alpha-D-phosphohexomutase, C-terminal domain"/>
    <property type="match status" value="1"/>
</dbReference>
<evidence type="ECO:0000256" key="10">
    <source>
        <dbReference type="RuleBase" id="RU004326"/>
    </source>
</evidence>
<feature type="domain" description="Alpha-D-phosphohexomutase alpha/beta/alpha" evidence="15">
    <location>
        <begin position="265"/>
        <end position="375"/>
    </location>
</feature>
<feature type="domain" description="Alpha-D-phosphohexomutase C-terminal" evidence="12">
    <location>
        <begin position="381"/>
        <end position="446"/>
    </location>
</feature>
<dbReference type="PANTHER" id="PTHR42946">
    <property type="entry name" value="PHOSPHOHEXOSE MUTASE"/>
    <property type="match status" value="1"/>
</dbReference>
<dbReference type="AlphaFoldDB" id="A0A1B0ZGS3"/>
<evidence type="ECO:0000256" key="4">
    <source>
        <dbReference type="ARBA" id="ARBA00022842"/>
    </source>
</evidence>
<dbReference type="InterPro" id="IPR005844">
    <property type="entry name" value="A-D-PHexomutase_a/b/a-I"/>
</dbReference>
<dbReference type="InterPro" id="IPR016055">
    <property type="entry name" value="A-D-PHexomutase_a/b/a-I/II/III"/>
</dbReference>
<gene>
    <name evidence="9" type="primary">glmM</name>
    <name evidence="16" type="ORF">DAD186_05830</name>
</gene>
<protein>
    <recommendedName>
        <fullName evidence="8 9">Phosphoglucosamine mutase</fullName>
        <ecNumber evidence="7 9">5.4.2.10</ecNumber>
    </recommendedName>
</protein>
<evidence type="ECO:0000259" key="15">
    <source>
        <dbReference type="Pfam" id="PF02880"/>
    </source>
</evidence>
<feature type="modified residue" description="Phosphoserine" evidence="9">
    <location>
        <position position="111"/>
    </location>
</feature>
<dbReference type="PANTHER" id="PTHR42946:SF1">
    <property type="entry name" value="PHOSPHOGLUCOMUTASE (ALPHA-D-GLUCOSE-1,6-BISPHOSPHATE-DEPENDENT)"/>
    <property type="match status" value="1"/>
</dbReference>
<dbReference type="KEGG" id="dva:DAD186_05830"/>
<evidence type="ECO:0000256" key="2">
    <source>
        <dbReference type="ARBA" id="ARBA00022553"/>
    </source>
</evidence>
<dbReference type="InterPro" id="IPR005846">
    <property type="entry name" value="A-D-PHexomutase_a/b/a-III"/>
</dbReference>
<dbReference type="STRING" id="1630135.DAD186_05830"/>
<dbReference type="Pfam" id="PF00408">
    <property type="entry name" value="PGM_PMM_IV"/>
    <property type="match status" value="1"/>
</dbReference>
<dbReference type="PATRIC" id="fig|1630135.4.peg.583"/>
<dbReference type="CDD" id="cd05802">
    <property type="entry name" value="GlmM"/>
    <property type="match status" value="1"/>
</dbReference>
<feature type="binding site" description="via phosphate group" evidence="9">
    <location>
        <position position="111"/>
    </location>
    <ligand>
        <name>Mg(2+)</name>
        <dbReference type="ChEBI" id="CHEBI:18420"/>
    </ligand>
</feature>
<evidence type="ECO:0000256" key="1">
    <source>
        <dbReference type="ARBA" id="ARBA00010231"/>
    </source>
</evidence>
<dbReference type="SUPFAM" id="SSF53738">
    <property type="entry name" value="Phosphoglucomutase, first 3 domains"/>
    <property type="match status" value="3"/>
</dbReference>
<feature type="binding site" evidence="9">
    <location>
        <position position="252"/>
    </location>
    <ligand>
        <name>Mg(2+)</name>
        <dbReference type="ChEBI" id="CHEBI:18420"/>
    </ligand>
</feature>
<name>A0A1B0ZGS3_9MICO</name>
<dbReference type="GO" id="GO:0009252">
    <property type="term" value="P:peptidoglycan biosynthetic process"/>
    <property type="evidence" value="ECO:0007669"/>
    <property type="project" value="TreeGrafter"/>
</dbReference>
<dbReference type="GO" id="GO:0000287">
    <property type="term" value="F:magnesium ion binding"/>
    <property type="evidence" value="ECO:0007669"/>
    <property type="project" value="UniProtKB-UniRule"/>
</dbReference>
<dbReference type="EMBL" id="CP012117">
    <property type="protein sequence ID" value="ANP27138.1"/>
    <property type="molecule type" value="Genomic_DNA"/>
</dbReference>
<dbReference type="FunFam" id="3.40.120.10:FF:000002">
    <property type="entry name" value="Phosphoglucosamine mutase"/>
    <property type="match status" value="1"/>
</dbReference>
<feature type="binding site" evidence="9">
    <location>
        <position position="250"/>
    </location>
    <ligand>
        <name>Mg(2+)</name>
        <dbReference type="ChEBI" id="CHEBI:18420"/>
    </ligand>
</feature>
<dbReference type="NCBIfam" id="TIGR01455">
    <property type="entry name" value="glmM"/>
    <property type="match status" value="1"/>
</dbReference>
<dbReference type="InterPro" id="IPR050060">
    <property type="entry name" value="Phosphoglucosamine_mutase"/>
</dbReference>
<dbReference type="Pfam" id="PF02878">
    <property type="entry name" value="PGM_PMM_I"/>
    <property type="match status" value="1"/>
</dbReference>
<reference evidence="16 17" key="1">
    <citation type="submission" date="2015-06" db="EMBL/GenBank/DDBJ databases">
        <title>Investigation of pathophysiology for high-risk pregnancy and development of treatment modality based on it.</title>
        <authorList>
            <person name="Kim B.-C."/>
            <person name="Lim S."/>
        </authorList>
    </citation>
    <scope>NUCLEOTIDE SEQUENCE [LARGE SCALE GENOMIC DNA]</scope>
    <source>
        <strain evidence="16 17">AD1-86</strain>
    </source>
</reference>
<keyword evidence="3 9" id="KW-0479">Metal-binding</keyword>
<feature type="binding site" evidence="9">
    <location>
        <position position="248"/>
    </location>
    <ligand>
        <name>Mg(2+)</name>
        <dbReference type="ChEBI" id="CHEBI:18420"/>
    </ligand>
</feature>
<dbReference type="GO" id="GO:0005829">
    <property type="term" value="C:cytosol"/>
    <property type="evidence" value="ECO:0007669"/>
    <property type="project" value="TreeGrafter"/>
</dbReference>
<dbReference type="Pfam" id="PF02879">
    <property type="entry name" value="PGM_PMM_II"/>
    <property type="match status" value="1"/>
</dbReference>
<dbReference type="RefSeq" id="WP_065247419.1">
    <property type="nucleotide sequence ID" value="NZ_CP012117.1"/>
</dbReference>
<feature type="active site" description="Phosphoserine intermediate" evidence="9">
    <location>
        <position position="111"/>
    </location>
</feature>
<dbReference type="HAMAP" id="MF_01554_B">
    <property type="entry name" value="GlmM_B"/>
    <property type="match status" value="1"/>
</dbReference>
<keyword evidence="4 9" id="KW-0460">Magnesium</keyword>
<dbReference type="GO" id="GO:0008966">
    <property type="term" value="F:phosphoglucosamine mutase activity"/>
    <property type="evidence" value="ECO:0007669"/>
    <property type="project" value="UniProtKB-UniRule"/>
</dbReference>
<evidence type="ECO:0000256" key="7">
    <source>
        <dbReference type="ARBA" id="ARBA00066330"/>
    </source>
</evidence>
<comment type="similarity">
    <text evidence="1 9 10">Belongs to the phosphohexose mutase family.</text>
</comment>
<proteinExistence type="inferred from homology"/>
<dbReference type="InterPro" id="IPR005841">
    <property type="entry name" value="Alpha-D-phosphohexomutase_SF"/>
</dbReference>
<evidence type="ECO:0000256" key="11">
    <source>
        <dbReference type="RuleBase" id="RU004327"/>
    </source>
</evidence>
<dbReference type="InterPro" id="IPR016066">
    <property type="entry name" value="A-D-PHexomutase_CS"/>
</dbReference>
<dbReference type="PROSITE" id="PS00710">
    <property type="entry name" value="PGM_PMM"/>
    <property type="match status" value="1"/>
</dbReference>
<evidence type="ECO:0000256" key="9">
    <source>
        <dbReference type="HAMAP-Rule" id="MF_01554"/>
    </source>
</evidence>
<evidence type="ECO:0000259" key="12">
    <source>
        <dbReference type="Pfam" id="PF00408"/>
    </source>
</evidence>
<feature type="domain" description="Alpha-D-phosphohexomutase alpha/beta/alpha" evidence="13">
    <location>
        <begin position="3"/>
        <end position="145"/>
    </location>
</feature>
<dbReference type="InterPro" id="IPR005845">
    <property type="entry name" value="A-D-PHexomutase_a/b/a-II"/>
</dbReference>
<dbReference type="Proteomes" id="UP000092596">
    <property type="component" value="Chromosome"/>
</dbReference>
<comment type="catalytic activity">
    <reaction evidence="6 9 11">
        <text>alpha-D-glucosamine 1-phosphate = D-glucosamine 6-phosphate</text>
        <dbReference type="Rhea" id="RHEA:23424"/>
        <dbReference type="ChEBI" id="CHEBI:58516"/>
        <dbReference type="ChEBI" id="CHEBI:58725"/>
        <dbReference type="EC" id="5.4.2.10"/>
    </reaction>
</comment>
<evidence type="ECO:0000259" key="13">
    <source>
        <dbReference type="Pfam" id="PF02878"/>
    </source>
</evidence>
<dbReference type="InterPro" id="IPR036900">
    <property type="entry name" value="A-D-PHexomutase_C_sf"/>
</dbReference>
<dbReference type="SUPFAM" id="SSF55957">
    <property type="entry name" value="Phosphoglucomutase, C-terminal domain"/>
    <property type="match status" value="1"/>
</dbReference>
<evidence type="ECO:0000256" key="8">
    <source>
        <dbReference type="ARBA" id="ARBA00068193"/>
    </source>
</evidence>
<evidence type="ECO:0000256" key="5">
    <source>
        <dbReference type="ARBA" id="ARBA00023235"/>
    </source>
</evidence>
<dbReference type="FunFam" id="3.30.310.50:FF:000001">
    <property type="entry name" value="Phosphoglucosamine mutase"/>
    <property type="match status" value="1"/>
</dbReference>
<evidence type="ECO:0000259" key="14">
    <source>
        <dbReference type="Pfam" id="PF02879"/>
    </source>
</evidence>
<dbReference type="GO" id="GO:0005975">
    <property type="term" value="P:carbohydrate metabolic process"/>
    <property type="evidence" value="ECO:0007669"/>
    <property type="project" value="InterPro"/>
</dbReference>
<feature type="domain" description="Alpha-D-phosphohexomutase alpha/beta/alpha" evidence="14">
    <location>
        <begin position="165"/>
        <end position="261"/>
    </location>
</feature>
<dbReference type="InterPro" id="IPR006352">
    <property type="entry name" value="GlmM_bact"/>
</dbReference>
<evidence type="ECO:0000313" key="16">
    <source>
        <dbReference type="EMBL" id="ANP27138.1"/>
    </source>
</evidence>
<comment type="cofactor">
    <cofactor evidence="9">
        <name>Mg(2+)</name>
        <dbReference type="ChEBI" id="CHEBI:18420"/>
    </cofactor>
    <text evidence="9">Binds 1 Mg(2+) ion per subunit.</text>
</comment>
<dbReference type="Pfam" id="PF02880">
    <property type="entry name" value="PGM_PMM_III"/>
    <property type="match status" value="1"/>
</dbReference>
<dbReference type="Gene3D" id="3.40.120.10">
    <property type="entry name" value="Alpha-D-Glucose-1,6-Bisphosphate, subunit A, domain 3"/>
    <property type="match status" value="3"/>
</dbReference>
<evidence type="ECO:0000256" key="6">
    <source>
        <dbReference type="ARBA" id="ARBA00050364"/>
    </source>
</evidence>
<keyword evidence="5 9" id="KW-0413">Isomerase</keyword>
<keyword evidence="2 9" id="KW-0597">Phosphoprotein</keyword>